<dbReference type="EMBL" id="JARGDH010000003">
    <property type="protein sequence ID" value="KAL0274382.1"/>
    <property type="molecule type" value="Genomic_DNA"/>
</dbReference>
<protein>
    <recommendedName>
        <fullName evidence="4">Small ribosomal subunit protein mS38</fullName>
    </recommendedName>
</protein>
<gene>
    <name evidence="6" type="ORF">PYX00_006828</name>
</gene>
<comment type="subcellular location">
    <subcellularLocation>
        <location evidence="1">Mitochondrion</location>
    </subcellularLocation>
</comment>
<feature type="domain" description="Ribosomal protein mS38 C-terminal" evidence="5">
    <location>
        <begin position="130"/>
        <end position="163"/>
    </location>
</feature>
<dbReference type="InterPro" id="IPR013177">
    <property type="entry name" value="Ribosomal_mS38_C"/>
</dbReference>
<sequence>MNFGNQFRKLLKFNVISYFSNTRKLSLDGGSIKFFTPSLNIYENEVKSTTQFHLLPSLTSSSSSSSSSSVMTPDLSIKDSRIRNIISEPSTITDMNVGLPVSNLNINNFQLPSIFEREMIDPHGQVMEKKALNMIRIRHKKIKKHKRKKLLKRMKFHYRRLKRKRAAIKEQKLLKEITNTLEEGERYNPDQELNEHMQILNWTPPMTRVRGFLAPQEVIEKELERLRNKKLLDERIAVCLKKM</sequence>
<dbReference type="PANTHER" id="PTHR32035">
    <property type="entry name" value="AURORA KINASE A-INTERACTING PROTEIN"/>
    <property type="match status" value="1"/>
</dbReference>
<evidence type="ECO:0000256" key="4">
    <source>
        <dbReference type="ARBA" id="ARBA00035682"/>
    </source>
</evidence>
<keyword evidence="2" id="KW-0496">Mitochondrion</keyword>
<dbReference type="EMBL" id="JARGDH010000003">
    <property type="protein sequence ID" value="KAL0274383.1"/>
    <property type="molecule type" value="Genomic_DNA"/>
</dbReference>
<evidence type="ECO:0000256" key="2">
    <source>
        <dbReference type="ARBA" id="ARBA00023128"/>
    </source>
</evidence>
<reference evidence="6" key="1">
    <citation type="journal article" date="2024" name="Gigascience">
        <title>Chromosome-level genome of the poultry shaft louse Menopon gallinae provides insight into the host-switching and adaptive evolution of parasitic lice.</title>
        <authorList>
            <person name="Xu Y."/>
            <person name="Ma L."/>
            <person name="Liu S."/>
            <person name="Liang Y."/>
            <person name="Liu Q."/>
            <person name="He Z."/>
            <person name="Tian L."/>
            <person name="Duan Y."/>
            <person name="Cai W."/>
            <person name="Li H."/>
            <person name="Song F."/>
        </authorList>
    </citation>
    <scope>NUCLEOTIDE SEQUENCE</scope>
    <source>
        <strain evidence="6">Cailab_2023a</strain>
    </source>
</reference>
<accession>A0AAW2HX82</accession>
<organism evidence="6">
    <name type="scientific">Menopon gallinae</name>
    <name type="common">poultry shaft louse</name>
    <dbReference type="NCBI Taxonomy" id="328185"/>
    <lineage>
        <taxon>Eukaryota</taxon>
        <taxon>Metazoa</taxon>
        <taxon>Ecdysozoa</taxon>
        <taxon>Arthropoda</taxon>
        <taxon>Hexapoda</taxon>
        <taxon>Insecta</taxon>
        <taxon>Pterygota</taxon>
        <taxon>Neoptera</taxon>
        <taxon>Paraneoptera</taxon>
        <taxon>Psocodea</taxon>
        <taxon>Troctomorpha</taxon>
        <taxon>Phthiraptera</taxon>
        <taxon>Amblycera</taxon>
        <taxon>Menoponidae</taxon>
        <taxon>Menopon</taxon>
    </lineage>
</organism>
<evidence type="ECO:0000313" key="6">
    <source>
        <dbReference type="EMBL" id="KAL0274382.1"/>
    </source>
</evidence>
<comment type="caution">
    <text evidence="6">The sequence shown here is derived from an EMBL/GenBank/DDBJ whole genome shotgun (WGS) entry which is preliminary data.</text>
</comment>
<evidence type="ECO:0000256" key="1">
    <source>
        <dbReference type="ARBA" id="ARBA00004173"/>
    </source>
</evidence>
<evidence type="ECO:0000259" key="5">
    <source>
        <dbReference type="SMART" id="SM01155"/>
    </source>
</evidence>
<dbReference type="Pfam" id="PF08213">
    <property type="entry name" value="COX24_C"/>
    <property type="match status" value="1"/>
</dbReference>
<dbReference type="AlphaFoldDB" id="A0AAW2HX82"/>
<comment type="similarity">
    <text evidence="3">Belongs to the mitochondrion-specific ribosomal protein mS38 family.</text>
</comment>
<evidence type="ECO:0000256" key="3">
    <source>
        <dbReference type="ARBA" id="ARBA00035647"/>
    </source>
</evidence>
<dbReference type="PANTHER" id="PTHR32035:SF3">
    <property type="entry name" value="SMALL RIBOSOMAL SUBUNIT PROTEIN MS38"/>
    <property type="match status" value="1"/>
</dbReference>
<dbReference type="SMART" id="SM01155">
    <property type="entry name" value="DUF1713"/>
    <property type="match status" value="1"/>
</dbReference>
<dbReference type="GO" id="GO:0005739">
    <property type="term" value="C:mitochondrion"/>
    <property type="evidence" value="ECO:0007669"/>
    <property type="project" value="UniProtKB-SubCell"/>
</dbReference>
<proteinExistence type="inferred from homology"/>
<name>A0AAW2HX82_9NEOP</name>